<protein>
    <recommendedName>
        <fullName evidence="3">DUF3558 domain-containing protein</fullName>
    </recommendedName>
</protein>
<evidence type="ECO:0008006" key="3">
    <source>
        <dbReference type="Google" id="ProtNLM"/>
    </source>
</evidence>
<accession>A0ABV0J2L1</accession>
<evidence type="ECO:0000313" key="1">
    <source>
        <dbReference type="EMBL" id="MEP0816000.1"/>
    </source>
</evidence>
<reference evidence="1 2" key="1">
    <citation type="submission" date="2022-04" db="EMBL/GenBank/DDBJ databases">
        <title>Positive selection, recombination, and allopatry shape intraspecific diversity of widespread and dominant cyanobacteria.</title>
        <authorList>
            <person name="Wei J."/>
            <person name="Shu W."/>
            <person name="Hu C."/>
        </authorList>
    </citation>
    <scope>NUCLEOTIDE SEQUENCE [LARGE SCALE GENOMIC DNA]</scope>
    <source>
        <strain evidence="1 2">GB2-A4</strain>
    </source>
</reference>
<sequence>MQARIVQAKTVQIKGQRGVKLPFGRARIARSLELLGFAGAIVVGLSQPLLAQVPLEPIPDPLDTELVEQQQESAPLLTPGACTVGDAVITSNTICQSNITIPSLWWLEEQYRQLNGKLVNTWLAYPEASGSSRRVDLVVNQQVWSLLDYLERYKFTDWFGTTARDYGFSTRVFNSQGRLLAAYTCAFSPASPSAQATPTCRLFVDALGKNGLGRPIQSSP</sequence>
<name>A0ABV0J2L1_9CYAN</name>
<evidence type="ECO:0000313" key="2">
    <source>
        <dbReference type="Proteomes" id="UP001464891"/>
    </source>
</evidence>
<dbReference type="Proteomes" id="UP001464891">
    <property type="component" value="Unassembled WGS sequence"/>
</dbReference>
<proteinExistence type="predicted"/>
<keyword evidence="2" id="KW-1185">Reference proteome</keyword>
<comment type="caution">
    <text evidence="1">The sequence shown here is derived from an EMBL/GenBank/DDBJ whole genome shotgun (WGS) entry which is preliminary data.</text>
</comment>
<dbReference type="EMBL" id="JAMPKM010000001">
    <property type="protein sequence ID" value="MEP0816000.1"/>
    <property type="molecule type" value="Genomic_DNA"/>
</dbReference>
<gene>
    <name evidence="1" type="ORF">NC998_02700</name>
</gene>
<organism evidence="1 2">
    <name type="scientific">Trichocoleus desertorum GB2-A4</name>
    <dbReference type="NCBI Taxonomy" id="2933944"/>
    <lineage>
        <taxon>Bacteria</taxon>
        <taxon>Bacillati</taxon>
        <taxon>Cyanobacteriota</taxon>
        <taxon>Cyanophyceae</taxon>
        <taxon>Leptolyngbyales</taxon>
        <taxon>Trichocoleusaceae</taxon>
        <taxon>Trichocoleus</taxon>
    </lineage>
</organism>
<dbReference type="RefSeq" id="WP_190431648.1">
    <property type="nucleotide sequence ID" value="NZ_JAMPKM010000001.1"/>
</dbReference>